<reference evidence="1 2" key="1">
    <citation type="submission" date="2018-11" db="EMBL/GenBank/DDBJ databases">
        <authorList>
            <consortium name="Pathogen Informatics"/>
        </authorList>
    </citation>
    <scope>NUCLEOTIDE SEQUENCE [LARGE SCALE GENOMIC DNA]</scope>
</reference>
<dbReference type="EMBL" id="UYRV01010241">
    <property type="protein sequence ID" value="VDK57277.1"/>
    <property type="molecule type" value="Genomic_DNA"/>
</dbReference>
<name>A0A3P6RDU6_CYLGO</name>
<gene>
    <name evidence="1" type="ORF">CGOC_LOCUS3929</name>
</gene>
<proteinExistence type="predicted"/>
<organism evidence="1 2">
    <name type="scientific">Cylicostephanus goldi</name>
    <name type="common">Nematode worm</name>
    <dbReference type="NCBI Taxonomy" id="71465"/>
    <lineage>
        <taxon>Eukaryota</taxon>
        <taxon>Metazoa</taxon>
        <taxon>Ecdysozoa</taxon>
        <taxon>Nematoda</taxon>
        <taxon>Chromadorea</taxon>
        <taxon>Rhabditida</taxon>
        <taxon>Rhabditina</taxon>
        <taxon>Rhabditomorpha</taxon>
        <taxon>Strongyloidea</taxon>
        <taxon>Strongylidae</taxon>
        <taxon>Cylicostephanus</taxon>
    </lineage>
</organism>
<accession>A0A3P6RDU6</accession>
<dbReference type="AlphaFoldDB" id="A0A3P6RDU6"/>
<protein>
    <submittedName>
        <fullName evidence="1">Uncharacterized protein</fullName>
    </submittedName>
</protein>
<evidence type="ECO:0000313" key="2">
    <source>
        <dbReference type="Proteomes" id="UP000271889"/>
    </source>
</evidence>
<dbReference type="Proteomes" id="UP000271889">
    <property type="component" value="Unassembled WGS sequence"/>
</dbReference>
<sequence length="123" mass="13930">MVRRVEALKDGSVLVDFVDILDRNSILMRLRDKVQQGMKHPLWGPEPADFLEIQPMAVENDPGTSGTSGTHAFNDRVNFIREMFAKGEIDTDTATKFFAAVLRDKNEYVGCLFCIMLYVVECI</sequence>
<keyword evidence="2" id="KW-1185">Reference proteome</keyword>
<dbReference type="OrthoDB" id="10489370at2759"/>
<evidence type="ECO:0000313" key="1">
    <source>
        <dbReference type="EMBL" id="VDK57277.1"/>
    </source>
</evidence>